<dbReference type="RefSeq" id="WP_345510225.1">
    <property type="nucleotide sequence ID" value="NZ_BAAAXD010000007.1"/>
</dbReference>
<name>A0ABV5R352_9ACTN</name>
<comment type="caution">
    <text evidence="1">The sequence shown here is derived from an EMBL/GenBank/DDBJ whole genome shotgun (WGS) entry which is preliminary data.</text>
</comment>
<reference evidence="1 2" key="1">
    <citation type="submission" date="2024-09" db="EMBL/GenBank/DDBJ databases">
        <authorList>
            <person name="Sun Q."/>
            <person name="Mori K."/>
        </authorList>
    </citation>
    <scope>NUCLEOTIDE SEQUENCE [LARGE SCALE GENOMIC DNA]</scope>
    <source>
        <strain evidence="1 2">JCM 3331</strain>
    </source>
</reference>
<sequence length="160" mass="18393">MSSSTRTTTPVSTDFDFLVGEWDVTNRRRTDFLDQASEWEEFPAVSHGTRHFDGGANFDEIEFPTKGFAGLTLRLFDRETQLWALHWADRRTGRLFPPVVGGFVDGRGEFYGDDTHEGKPVRVRFIWSGITADSAHWEQAFSMDDGGTWVTNWHMDLTRR</sequence>
<evidence type="ECO:0000313" key="2">
    <source>
        <dbReference type="Proteomes" id="UP001589710"/>
    </source>
</evidence>
<dbReference type="Proteomes" id="UP001589710">
    <property type="component" value="Unassembled WGS sequence"/>
</dbReference>
<accession>A0ABV5R352</accession>
<protein>
    <recommendedName>
        <fullName evidence="3">DUF1579 domain-containing protein</fullName>
    </recommendedName>
</protein>
<evidence type="ECO:0008006" key="3">
    <source>
        <dbReference type="Google" id="ProtNLM"/>
    </source>
</evidence>
<dbReference type="EMBL" id="JBHMCG010000037">
    <property type="protein sequence ID" value="MFB9572283.1"/>
    <property type="molecule type" value="Genomic_DNA"/>
</dbReference>
<evidence type="ECO:0000313" key="1">
    <source>
        <dbReference type="EMBL" id="MFB9572283.1"/>
    </source>
</evidence>
<proteinExistence type="predicted"/>
<gene>
    <name evidence="1" type="ORF">ACFFTL_08085</name>
</gene>
<organism evidence="1 2">
    <name type="scientific">Streptomyces yanii</name>
    <dbReference type="NCBI Taxonomy" id="78510"/>
    <lineage>
        <taxon>Bacteria</taxon>
        <taxon>Bacillati</taxon>
        <taxon>Actinomycetota</taxon>
        <taxon>Actinomycetes</taxon>
        <taxon>Kitasatosporales</taxon>
        <taxon>Streptomycetaceae</taxon>
        <taxon>Streptomyces</taxon>
    </lineage>
</organism>
<keyword evidence="2" id="KW-1185">Reference proteome</keyword>